<proteinExistence type="predicted"/>
<evidence type="ECO:0000313" key="2">
    <source>
        <dbReference type="Proteomes" id="UP000070501"/>
    </source>
</evidence>
<protein>
    <submittedName>
        <fullName evidence="1">Uncharacterized protein</fullName>
    </submittedName>
</protein>
<name>A0A136JBD7_9PEZI</name>
<keyword evidence="2" id="KW-1185">Reference proteome</keyword>
<reference evidence="2" key="1">
    <citation type="submission" date="2016-02" db="EMBL/GenBank/DDBJ databases">
        <title>Draft genome sequence of Microdochium bolleyi, a fungal endophyte of beachgrass.</title>
        <authorList>
            <consortium name="DOE Joint Genome Institute"/>
            <person name="David A.S."/>
            <person name="May G."/>
            <person name="Haridas S."/>
            <person name="Lim J."/>
            <person name="Wang M."/>
            <person name="Labutti K."/>
            <person name="Lipzen A."/>
            <person name="Barry K."/>
            <person name="Grigoriev I.V."/>
        </authorList>
    </citation>
    <scope>NUCLEOTIDE SEQUENCE [LARGE SCALE GENOMIC DNA]</scope>
    <source>
        <strain evidence="2">J235TASD1</strain>
    </source>
</reference>
<organism evidence="1 2">
    <name type="scientific">Microdochium bolleyi</name>
    <dbReference type="NCBI Taxonomy" id="196109"/>
    <lineage>
        <taxon>Eukaryota</taxon>
        <taxon>Fungi</taxon>
        <taxon>Dikarya</taxon>
        <taxon>Ascomycota</taxon>
        <taxon>Pezizomycotina</taxon>
        <taxon>Sordariomycetes</taxon>
        <taxon>Xylariomycetidae</taxon>
        <taxon>Xylariales</taxon>
        <taxon>Microdochiaceae</taxon>
        <taxon>Microdochium</taxon>
    </lineage>
</organism>
<dbReference type="AlphaFoldDB" id="A0A136JBD7"/>
<accession>A0A136JBD7</accession>
<dbReference type="EMBL" id="KQ964247">
    <property type="protein sequence ID" value="KXJ94455.1"/>
    <property type="molecule type" value="Genomic_DNA"/>
</dbReference>
<gene>
    <name evidence="1" type="ORF">Micbo1qcDRAFT_231941</name>
</gene>
<dbReference type="InParanoid" id="A0A136JBD7"/>
<sequence>MSRRTFLAAATPNGALESFTRRIAATAQFRTFATTSRRDVKHITKFTPTSSPELDQLLETMRQKIILPSFLPAEQRSKLYNPKWEQRLRSDPITIEIDGEILKFYHQDLLGGDIPETRRLLKDIILKFRTAEDFANLQPLLEGLHQAGRKLKPRQQSQLARIVCERGQYQALLECARAVKRTGFKLETHEVVLKLLTTIQMKAVHAGWSPAATKQALRHAEMVLEMLESEDHAPRKRQVGTEWVPGTRLQTTPMMILAPLHLAAALGDVEKTTKYARDLLHVWPADKKLITAQLDMLADKEFHDVSPSHQLFVLAPLASGLERAVGVVEDAGLREQLQARARNLREDVEERKSRCKETHLGYEAYKSVFEPAAREQSAQA</sequence>
<evidence type="ECO:0000313" key="1">
    <source>
        <dbReference type="EMBL" id="KXJ94455.1"/>
    </source>
</evidence>
<dbReference type="OrthoDB" id="5405126at2759"/>
<dbReference type="Proteomes" id="UP000070501">
    <property type="component" value="Unassembled WGS sequence"/>
</dbReference>